<dbReference type="InterPro" id="IPR011013">
    <property type="entry name" value="Gal_mutarotase_sf_dom"/>
</dbReference>
<dbReference type="GO" id="GO:0030246">
    <property type="term" value="F:carbohydrate binding"/>
    <property type="evidence" value="ECO:0007669"/>
    <property type="project" value="InterPro"/>
</dbReference>
<dbReference type="RefSeq" id="XP_005535414.1">
    <property type="nucleotide sequence ID" value="XM_005535357.1"/>
</dbReference>
<dbReference type="GeneID" id="16992594"/>
<dbReference type="InterPro" id="IPR008183">
    <property type="entry name" value="Aldose_1/G6P_1-epimerase"/>
</dbReference>
<reference evidence="2 3" key="1">
    <citation type="journal article" date="2004" name="Nature">
        <title>Genome sequence of the ultrasmall unicellular red alga Cyanidioschyzon merolae 10D.</title>
        <authorList>
            <person name="Matsuzaki M."/>
            <person name="Misumi O."/>
            <person name="Shin-i T."/>
            <person name="Maruyama S."/>
            <person name="Takahara M."/>
            <person name="Miyagishima S."/>
            <person name="Mori T."/>
            <person name="Nishida K."/>
            <person name="Yagisawa F."/>
            <person name="Nishida K."/>
            <person name="Yoshida Y."/>
            <person name="Nishimura Y."/>
            <person name="Nakao S."/>
            <person name="Kobayashi T."/>
            <person name="Momoyama Y."/>
            <person name="Higashiyama T."/>
            <person name="Minoda A."/>
            <person name="Sano M."/>
            <person name="Nomoto H."/>
            <person name="Oishi K."/>
            <person name="Hayashi H."/>
            <person name="Ohta F."/>
            <person name="Nishizaka S."/>
            <person name="Haga S."/>
            <person name="Miura S."/>
            <person name="Morishita T."/>
            <person name="Kabeya Y."/>
            <person name="Terasawa K."/>
            <person name="Suzuki Y."/>
            <person name="Ishii Y."/>
            <person name="Asakawa S."/>
            <person name="Takano H."/>
            <person name="Ohta N."/>
            <person name="Kuroiwa H."/>
            <person name="Tanaka K."/>
            <person name="Shimizu N."/>
            <person name="Sugano S."/>
            <person name="Sato N."/>
            <person name="Nozaki H."/>
            <person name="Ogasawara N."/>
            <person name="Kohara Y."/>
            <person name="Kuroiwa T."/>
        </authorList>
    </citation>
    <scope>NUCLEOTIDE SEQUENCE [LARGE SCALE GENOMIC DNA]</scope>
    <source>
        <strain evidence="2 3">10D</strain>
    </source>
</reference>
<feature type="compositionally biased region" description="Low complexity" evidence="1">
    <location>
        <begin position="247"/>
        <end position="258"/>
    </location>
</feature>
<dbReference type="Pfam" id="PF01263">
    <property type="entry name" value="Aldose_epim"/>
    <property type="match status" value="2"/>
</dbReference>
<dbReference type="AlphaFoldDB" id="M1VF22"/>
<dbReference type="PANTHER" id="PTHR11122">
    <property type="entry name" value="APOSPORY-ASSOCIATED PROTEIN C-RELATED"/>
    <property type="match status" value="1"/>
</dbReference>
<dbReference type="SUPFAM" id="SSF74650">
    <property type="entry name" value="Galactose mutarotase-like"/>
    <property type="match status" value="2"/>
</dbReference>
<dbReference type="eggNOG" id="KOG1594">
    <property type="taxonomic scope" value="Eukaryota"/>
</dbReference>
<keyword evidence="3" id="KW-1185">Reference proteome</keyword>
<dbReference type="GO" id="GO:0005737">
    <property type="term" value="C:cytoplasm"/>
    <property type="evidence" value="ECO:0007669"/>
    <property type="project" value="TreeGrafter"/>
</dbReference>
<dbReference type="HOGENOM" id="CLU_571574_0_0_1"/>
<gene>
    <name evidence="2" type="ORF">CYME_CMD040C</name>
</gene>
<reference evidence="2 3" key="2">
    <citation type="journal article" date="2007" name="BMC Biol.">
        <title>A 100%-complete sequence reveals unusually simple genomic features in the hot-spring red alga Cyanidioschyzon merolae.</title>
        <authorList>
            <person name="Nozaki H."/>
            <person name="Takano H."/>
            <person name="Misumi O."/>
            <person name="Terasawa K."/>
            <person name="Matsuzaki M."/>
            <person name="Maruyama S."/>
            <person name="Nishida K."/>
            <person name="Yagisawa F."/>
            <person name="Yoshida Y."/>
            <person name="Fujiwara T."/>
            <person name="Takio S."/>
            <person name="Tamura K."/>
            <person name="Chung S.J."/>
            <person name="Nakamura S."/>
            <person name="Kuroiwa H."/>
            <person name="Tanaka K."/>
            <person name="Sato N."/>
            <person name="Kuroiwa T."/>
        </authorList>
    </citation>
    <scope>NUCLEOTIDE SEQUENCE [LARGE SCALE GENOMIC DNA]</scope>
    <source>
        <strain evidence="2 3">10D</strain>
    </source>
</reference>
<proteinExistence type="predicted"/>
<dbReference type="GO" id="GO:0005975">
    <property type="term" value="P:carbohydrate metabolic process"/>
    <property type="evidence" value="ECO:0007669"/>
    <property type="project" value="InterPro"/>
</dbReference>
<feature type="compositionally biased region" description="Basic and acidic residues" evidence="1">
    <location>
        <begin position="177"/>
        <end position="188"/>
    </location>
</feature>
<protein>
    <submittedName>
        <fullName evidence="2">Similar to apospory-associated protein C</fullName>
    </submittedName>
</protein>
<name>M1VF22_CYAM1</name>
<dbReference type="InterPro" id="IPR014718">
    <property type="entry name" value="GH-type_carb-bd"/>
</dbReference>
<dbReference type="EMBL" id="AP006486">
    <property type="protein sequence ID" value="BAM79128.1"/>
    <property type="molecule type" value="Genomic_DNA"/>
</dbReference>
<dbReference type="OMA" id="HPNDSHG"/>
<dbReference type="Proteomes" id="UP000007014">
    <property type="component" value="Chromosome 4"/>
</dbReference>
<organism evidence="2 3">
    <name type="scientific">Cyanidioschyzon merolae (strain NIES-3377 / 10D)</name>
    <name type="common">Unicellular red alga</name>
    <dbReference type="NCBI Taxonomy" id="280699"/>
    <lineage>
        <taxon>Eukaryota</taxon>
        <taxon>Rhodophyta</taxon>
        <taxon>Bangiophyceae</taxon>
        <taxon>Cyanidiales</taxon>
        <taxon>Cyanidiaceae</taxon>
        <taxon>Cyanidioschyzon</taxon>
    </lineage>
</organism>
<feature type="region of interest" description="Disordered" evidence="1">
    <location>
        <begin position="164"/>
        <end position="261"/>
    </location>
</feature>
<dbReference type="PANTHER" id="PTHR11122:SF13">
    <property type="entry name" value="GLUCOSE-6-PHOSPHATE 1-EPIMERASE"/>
    <property type="match status" value="1"/>
</dbReference>
<evidence type="ECO:0000313" key="3">
    <source>
        <dbReference type="Proteomes" id="UP000007014"/>
    </source>
</evidence>
<sequence>MDHKITVNISKDPIQEVQDRYGTPGRLTFFRGKGGLEMVLLQTADGACAEVSFFGAQVLSWQPPSCTRSLLFVSKEAIFDRRRAIRGGIPVCWPQFSTYGALAQQHGYARNMSWELVHADGDHPEGPLVVFQLPTVTPAALAKMMGSSYANAIDGAASASAADVHGAGTAGAPSSSHQRDTGDAHHTESTAMSSKPMQTPSRLQTPIMTEQTTNGTDAIPAVEDNSGAQPRSARGAEGAVAPPPDTSAAARYAPASSAVPEGATETILPANAVPRSTSTIFETELQHAQVLMMVQLGAALGDLRLRMSVSNRAPNESETLEFTTALHSYLRVNSLTQVRVLGLSGCEYVDRMRPQGMIIDSEPVLMFRDHEVDRIYRRQPGSSNAIRIEHVNAQKGTVVVEASTDDFPEVVVWNPGPQKSHDLVDLDDREWMFMLCIEPAVVLEPVRLAQNERWCGHVRFTYLAGSSDIASAAKASGT</sequence>
<dbReference type="Gramene" id="CMD040CT">
    <property type="protein sequence ID" value="CMD040CT"/>
    <property type="gene ID" value="CMD040C"/>
</dbReference>
<dbReference type="STRING" id="280699.M1VF22"/>
<dbReference type="Gene3D" id="2.70.98.10">
    <property type="match status" value="2"/>
</dbReference>
<evidence type="ECO:0000313" key="2">
    <source>
        <dbReference type="EMBL" id="BAM79128.1"/>
    </source>
</evidence>
<dbReference type="OrthoDB" id="1659429at2759"/>
<dbReference type="GO" id="GO:0047938">
    <property type="term" value="F:glucose-6-phosphate 1-epimerase activity"/>
    <property type="evidence" value="ECO:0007669"/>
    <property type="project" value="TreeGrafter"/>
</dbReference>
<accession>M1VF22</accession>
<feature type="compositionally biased region" description="Polar residues" evidence="1">
    <location>
        <begin position="189"/>
        <end position="216"/>
    </location>
</feature>
<evidence type="ECO:0000256" key="1">
    <source>
        <dbReference type="SAM" id="MobiDB-lite"/>
    </source>
</evidence>
<dbReference type="KEGG" id="cme:CYME_CMD040C"/>